<feature type="transmembrane region" description="Helical" evidence="2">
    <location>
        <begin position="668"/>
        <end position="688"/>
    </location>
</feature>
<feature type="transmembrane region" description="Helical" evidence="2">
    <location>
        <begin position="700"/>
        <end position="723"/>
    </location>
</feature>
<organism evidence="5 6">
    <name type="scientific">Pseudomonas chaetocerotis</name>
    <dbReference type="NCBI Taxonomy" id="2758695"/>
    <lineage>
        <taxon>Bacteria</taxon>
        <taxon>Pseudomonadati</taxon>
        <taxon>Pseudomonadota</taxon>
        <taxon>Gammaproteobacteria</taxon>
        <taxon>Pseudomonadales</taxon>
        <taxon>Pseudomonadaceae</taxon>
        <taxon>Pseudomonas</taxon>
    </lineage>
</organism>
<feature type="domain" description="T6SS Phospholipase effector Tle1-like C-terminal" evidence="4">
    <location>
        <begin position="425"/>
        <end position="525"/>
    </location>
</feature>
<feature type="region of interest" description="Disordered" evidence="1">
    <location>
        <begin position="511"/>
        <end position="532"/>
    </location>
</feature>
<dbReference type="RefSeq" id="WP_196477204.1">
    <property type="nucleotide sequence ID" value="NZ_JACFYX020000013.1"/>
</dbReference>
<keyword evidence="6" id="KW-1185">Reference proteome</keyword>
<dbReference type="InterPro" id="IPR018712">
    <property type="entry name" value="Tle1-like_cat"/>
</dbReference>
<comment type="caution">
    <text evidence="5">The sequence shown here is derived from an EMBL/GenBank/DDBJ whole genome shotgun (WGS) entry which is preliminary data.</text>
</comment>
<evidence type="ECO:0000313" key="5">
    <source>
        <dbReference type="EMBL" id="MBG0838427.1"/>
    </source>
</evidence>
<dbReference type="EMBL" id="JACFYX010000047">
    <property type="protein sequence ID" value="MBG0838427.1"/>
    <property type="molecule type" value="Genomic_DNA"/>
</dbReference>
<dbReference type="AlphaFoldDB" id="A0A931D3N6"/>
<dbReference type="PANTHER" id="PTHR33840">
    <property type="match status" value="1"/>
</dbReference>
<gene>
    <name evidence="5" type="ORF">H3221_25265</name>
</gene>
<reference evidence="5" key="1">
    <citation type="submission" date="2020-07" db="EMBL/GenBank/DDBJ databases">
        <title>Pseudomonas chaetoceroseae sp. nov., a new member of the Pseudomonas oleovorans group isolated from a culture of Chaetoceros calcitrans.</title>
        <authorList>
            <person name="Girard L."/>
            <person name="Lood C."/>
            <person name="De Mot R."/>
            <person name="Baudart J."/>
        </authorList>
    </citation>
    <scope>NUCLEOTIDE SEQUENCE</scope>
    <source>
        <strain evidence="5">536</strain>
    </source>
</reference>
<keyword evidence="2" id="KW-1133">Transmembrane helix</keyword>
<proteinExistence type="predicted"/>
<feature type="compositionally biased region" description="Basic and acidic residues" evidence="1">
    <location>
        <begin position="511"/>
        <end position="521"/>
    </location>
</feature>
<keyword evidence="2" id="KW-0472">Membrane</keyword>
<accession>A0A931D3N6</accession>
<evidence type="ECO:0000259" key="4">
    <source>
        <dbReference type="Pfam" id="PF22137"/>
    </source>
</evidence>
<dbReference type="Pfam" id="PF09994">
    <property type="entry name" value="T6SS_Tle1-like_cat"/>
    <property type="match status" value="1"/>
</dbReference>
<sequence length="792" mass="87847">MYEVADKESKAKVLAPPAFPKEGRLPGTLRAVGENYALQTRESNRYKRAKDKNGRSQHGKCCQAIHISLFFDGTNNNEHNDTIKLHPSNIARLFHASIQGDTARDFGYFSYYMPGVGTPFPEVGEMDYSGQGLRYASGGEDRINWALVQVASALSFAVAKESIDIRASKGYVEEMGTWRLPLMIGLGAGKRRRVMGRLLKPLELKMKTAPPTPRPLKVKLYVYGFSRGAAEARTFVNWLAELFETPEGADKPLPQLAGLEVSVEFLGLLDTVASVGIAHAAPFFAGHMDWADDSQLLPSAEKYPDLVKCCRHFVAAHEQRSCFPLDSIRNEEGLYPTIAQEVVYPGVHSDVGGGYQQNDQGKARNGTHELLSQITLHDLYAEAFAAGAPLQVPEEVLPDLLKDEAAWRVMELKTKREFDTSPQTIERFNAWRLKTLGLPNEPNTESPWLYKAVEVNKTLEEVLADQLYWITGWRIGRYANGSYANQPFYKEATEHKGQIEEIARGKNAAEKARARKGREDNPESAENFPGPPIYEPWIDKTQIEQAATEFRTDYLDIVREQTSYLGVVVDVVLRGGAYLMNDDDERRDYGEIRQQGVAYSELLFRDAVGTPSDDPQMALLVALFDDQIHDSRAWFMHDALGSRELWAGYFFYRMIYFGNESSRRLTPMMIAGKLIGVAIVAGTTVYGVRLLRGKHRGALGAGLGALGAIGGVLGGLAAAGVAYEVIDLATGAVVPFLPGADELLKPTYDIGTVVAQQKREMALEDYAERMQRSIDFLRQSGSLIEQVKAVVA</sequence>
<dbReference type="PANTHER" id="PTHR33840:SF1">
    <property type="entry name" value="TLE1 PHOSPHOLIPASE DOMAIN-CONTAINING PROTEIN"/>
    <property type="match status" value="1"/>
</dbReference>
<evidence type="ECO:0000256" key="2">
    <source>
        <dbReference type="SAM" id="Phobius"/>
    </source>
</evidence>
<evidence type="ECO:0000313" key="6">
    <source>
        <dbReference type="Proteomes" id="UP000596932"/>
    </source>
</evidence>
<dbReference type="InterPro" id="IPR054388">
    <property type="entry name" value="Tle1-like_C"/>
</dbReference>
<name>A0A931D3N6_9PSED</name>
<evidence type="ECO:0000259" key="3">
    <source>
        <dbReference type="Pfam" id="PF09994"/>
    </source>
</evidence>
<evidence type="ECO:0000256" key="1">
    <source>
        <dbReference type="SAM" id="MobiDB-lite"/>
    </source>
</evidence>
<dbReference type="Pfam" id="PF22137">
    <property type="entry name" value="T6SS_Tle1-like_C"/>
    <property type="match status" value="2"/>
</dbReference>
<feature type="domain" description="T6SS Phospholipase effector Tle1-like catalytic" evidence="3">
    <location>
        <begin position="260"/>
        <end position="379"/>
    </location>
</feature>
<keyword evidence="2" id="KW-0812">Transmembrane</keyword>
<protein>
    <submittedName>
        <fullName evidence="5">DUF2235 domain-containing protein</fullName>
    </submittedName>
</protein>
<feature type="domain" description="T6SS Phospholipase effector Tle1-like C-terminal" evidence="4">
    <location>
        <begin position="533"/>
        <end position="767"/>
    </location>
</feature>
<dbReference type="Proteomes" id="UP000596932">
    <property type="component" value="Unassembled WGS sequence"/>
</dbReference>